<organism evidence="1">
    <name type="scientific">marine sediment metagenome</name>
    <dbReference type="NCBI Taxonomy" id="412755"/>
    <lineage>
        <taxon>unclassified sequences</taxon>
        <taxon>metagenomes</taxon>
        <taxon>ecological metagenomes</taxon>
    </lineage>
</organism>
<dbReference type="AlphaFoldDB" id="A0A0F9NV79"/>
<dbReference type="InterPro" id="IPR012337">
    <property type="entry name" value="RNaseH-like_sf"/>
</dbReference>
<dbReference type="SUPFAM" id="SSF53098">
    <property type="entry name" value="Ribonuclease H-like"/>
    <property type="match status" value="1"/>
</dbReference>
<dbReference type="EMBL" id="LAZR01003657">
    <property type="protein sequence ID" value="KKN15992.1"/>
    <property type="molecule type" value="Genomic_DNA"/>
</dbReference>
<dbReference type="Pfam" id="PF09707">
    <property type="entry name" value="Cas_Cas2CT1978"/>
    <property type="match status" value="1"/>
</dbReference>
<protein>
    <submittedName>
        <fullName evidence="1">Uncharacterized protein</fullName>
    </submittedName>
</protein>
<accession>A0A0F9NV79</accession>
<dbReference type="InterPro" id="IPR010152">
    <property type="entry name" value="CRISPR-assoc_prot_Cas2_sub"/>
</dbReference>
<gene>
    <name evidence="1" type="ORF">LCGC14_0980340</name>
</gene>
<comment type="caution">
    <text evidence="1">The sequence shown here is derived from an EMBL/GenBank/DDBJ whole genome shotgun (WGS) entry which is preliminary data.</text>
</comment>
<dbReference type="Gene3D" id="3.30.70.240">
    <property type="match status" value="1"/>
</dbReference>
<sequence length="371" mass="42874">MLQLKPGVFIGTLSALVGEKLWKKIREKQGDGGAIWIKATNNEQRYKLTISGKTNWSINDFDGIQLITHPLKKSIKRKIDLQEKGDKQIKEINEEASVIQSTSNVTWNTEGTPKGFITRKVLFNYKNSKILSSFSGTSNYEGYPPEILWEKPWIEDIKIIGKSLVSFLNNIKNLQEMCFYDKKLMCLDIETTDYLPKAYEGFVNIIGVSIIDLREIKSKNFPLILFQAYNMTREKTRAPLLLKIIEPYLKDVDTLLVFNRNFDIKIINTIVNKFSLKITLPKKIVDLQEHFPSLVRLENFLSSQVGVKRAYTSKFKYSEYYKLFKGKGKKGFDKKIEPIGTYNLTDTLTPLFTYLILNSNKKQNKKYQGDN</sequence>
<name>A0A0F9NV79_9ZZZZ</name>
<proteinExistence type="predicted"/>
<evidence type="ECO:0000313" key="1">
    <source>
        <dbReference type="EMBL" id="KKN15992.1"/>
    </source>
</evidence>
<reference evidence="1" key="1">
    <citation type="journal article" date="2015" name="Nature">
        <title>Complex archaea that bridge the gap between prokaryotes and eukaryotes.</title>
        <authorList>
            <person name="Spang A."/>
            <person name="Saw J.H."/>
            <person name="Jorgensen S.L."/>
            <person name="Zaremba-Niedzwiedzka K."/>
            <person name="Martijn J."/>
            <person name="Lind A.E."/>
            <person name="van Eijk R."/>
            <person name="Schleper C."/>
            <person name="Guy L."/>
            <person name="Ettema T.J."/>
        </authorList>
    </citation>
    <scope>NUCLEOTIDE SEQUENCE</scope>
</reference>